<dbReference type="OrthoDB" id="3259341at2759"/>
<gene>
    <name evidence="2" type="ORF">V565_029190</name>
</gene>
<accession>A0A074S2Q6</accession>
<protein>
    <recommendedName>
        <fullName evidence="4">Transposase family Tnp2 protein</fullName>
    </recommendedName>
</protein>
<comment type="caution">
    <text evidence="2">The sequence shown here is derived from an EMBL/GenBank/DDBJ whole genome shotgun (WGS) entry which is preliminary data.</text>
</comment>
<dbReference type="HOGENOM" id="CLU_543565_0_0_1"/>
<organism evidence="2 3">
    <name type="scientific">Rhizoctonia solani 123E</name>
    <dbReference type="NCBI Taxonomy" id="1423351"/>
    <lineage>
        <taxon>Eukaryota</taxon>
        <taxon>Fungi</taxon>
        <taxon>Dikarya</taxon>
        <taxon>Basidiomycota</taxon>
        <taxon>Agaricomycotina</taxon>
        <taxon>Agaricomycetes</taxon>
        <taxon>Cantharellales</taxon>
        <taxon>Ceratobasidiaceae</taxon>
        <taxon>Rhizoctonia</taxon>
    </lineage>
</organism>
<feature type="non-terminal residue" evidence="2">
    <location>
        <position position="503"/>
    </location>
</feature>
<name>A0A074S2Q6_9AGAM</name>
<keyword evidence="3" id="KW-1185">Reference proteome</keyword>
<feature type="compositionally biased region" description="Basic and acidic residues" evidence="1">
    <location>
        <begin position="219"/>
        <end position="237"/>
    </location>
</feature>
<feature type="region of interest" description="Disordered" evidence="1">
    <location>
        <begin position="84"/>
        <end position="162"/>
    </location>
</feature>
<dbReference type="AlphaFoldDB" id="A0A074S2Q6"/>
<dbReference type="EMBL" id="AZST01000056">
    <property type="protein sequence ID" value="KEP53544.1"/>
    <property type="molecule type" value="Genomic_DNA"/>
</dbReference>
<sequence>MPRTLAGDAQNDMGPCDPRCTLELHQGREVSNRVRRRCTEKINDLERRRANARPVEYPASTSTQNIPPNPLVPALDFSDCIMQALKSPAQPQPDHEDDPDEMDITMPSWGLPTTDLGDAPKNDNNNASYTTIYPTEISQDEDLNNDTDGASDADSESSDIACRIYASSPTAYDYVSSSDSEDDANVEAEPSVLDRLYSISPVSSQEFLPEPESLILPPEHSDSDSQEDVCSHVHNPEQPEFGPTDASEAHPANVPLDVPPTADSESDPPKAPPDGLRALREWILSYSSSGDLTVDAVNSLLKTLDFCLEKDLLRCGAESNPEHRLPLTLEALQRHTRIREDIVDVFAVCPDFSCQTLRRLGSMNRDQPYNCEKCGKAITRRKITRRRARKALYHYVPILRYTYCPIVEQLKEILSRPGIWKAIDEHRQHLKREGKAPGTFEDIQDGTIWLGLTKDGEPFFNDMNNIGLILMCDWFQPNSRQGAPSYSTGVISLCIANLPPHLR</sequence>
<evidence type="ECO:0000256" key="1">
    <source>
        <dbReference type="SAM" id="MobiDB-lite"/>
    </source>
</evidence>
<feature type="region of interest" description="Disordered" evidence="1">
    <location>
        <begin position="49"/>
        <end position="70"/>
    </location>
</feature>
<feature type="region of interest" description="Disordered" evidence="1">
    <location>
        <begin position="213"/>
        <end position="275"/>
    </location>
</feature>
<dbReference type="Proteomes" id="UP000027456">
    <property type="component" value="Unassembled WGS sequence"/>
</dbReference>
<feature type="compositionally biased region" description="Polar residues" evidence="1">
    <location>
        <begin position="122"/>
        <end position="137"/>
    </location>
</feature>
<proteinExistence type="predicted"/>
<reference evidence="2 3" key="1">
    <citation type="submission" date="2013-12" db="EMBL/GenBank/DDBJ databases">
        <authorList>
            <person name="Cubeta M."/>
            <person name="Pakala S."/>
            <person name="Fedorova N."/>
            <person name="Thomas E."/>
            <person name="Dean R."/>
            <person name="Jabaji S."/>
            <person name="Neate S."/>
            <person name="Toda T."/>
            <person name="Tavantzis S."/>
            <person name="Vilgalys R."/>
            <person name="Bharathan N."/>
            <person name="Pakala S."/>
            <person name="Losada L.S."/>
            <person name="Zafar N."/>
            <person name="Nierman W."/>
        </authorList>
    </citation>
    <scope>NUCLEOTIDE SEQUENCE [LARGE SCALE GENOMIC DNA]</scope>
    <source>
        <strain evidence="2 3">123E</strain>
    </source>
</reference>
<evidence type="ECO:0000313" key="3">
    <source>
        <dbReference type="Proteomes" id="UP000027456"/>
    </source>
</evidence>
<evidence type="ECO:0008006" key="4">
    <source>
        <dbReference type="Google" id="ProtNLM"/>
    </source>
</evidence>
<evidence type="ECO:0000313" key="2">
    <source>
        <dbReference type="EMBL" id="KEP53544.1"/>
    </source>
</evidence>
<feature type="compositionally biased region" description="Acidic residues" evidence="1">
    <location>
        <begin position="138"/>
        <end position="157"/>
    </location>
</feature>